<dbReference type="EMBL" id="ABXY01000001">
    <property type="protein sequence ID" value="EEB22459.1"/>
    <property type="molecule type" value="Genomic_DNA"/>
</dbReference>
<reference evidence="1 2" key="1">
    <citation type="submission" date="2008-10" db="EMBL/GenBank/DDBJ databases">
        <title>Draft genome sequence of Bifidobacterium catenulatum (DSM 16992).</title>
        <authorList>
            <person name="Sudarsanam P."/>
            <person name="Ley R."/>
            <person name="Guruge J."/>
            <person name="Turnbaugh P.J."/>
            <person name="Mahowald M."/>
            <person name="Liep D."/>
            <person name="Gordon J."/>
        </authorList>
    </citation>
    <scope>NUCLEOTIDE SEQUENCE [LARGE SCALE GENOMIC DNA]</scope>
    <source>
        <strain evidence="1 2">DSM 16992</strain>
    </source>
</reference>
<reference evidence="1 2" key="2">
    <citation type="submission" date="2008-10" db="EMBL/GenBank/DDBJ databases">
        <authorList>
            <person name="Fulton L."/>
            <person name="Clifton S."/>
            <person name="Fulton B."/>
            <person name="Xu J."/>
            <person name="Minx P."/>
            <person name="Pepin K.H."/>
            <person name="Johnson M."/>
            <person name="Bhonagiri V."/>
            <person name="Nash W.E."/>
            <person name="Mardis E.R."/>
            <person name="Wilson R.K."/>
        </authorList>
    </citation>
    <scope>NUCLEOTIDE SEQUENCE [LARGE SCALE GENOMIC DNA]</scope>
    <source>
        <strain evidence="1 2">DSM 16992</strain>
    </source>
</reference>
<dbReference type="AlphaFoldDB" id="B6XS87"/>
<evidence type="ECO:0000313" key="1">
    <source>
        <dbReference type="EMBL" id="EEB22459.1"/>
    </source>
</evidence>
<evidence type="ECO:0000313" key="2">
    <source>
        <dbReference type="Proteomes" id="UP000003882"/>
    </source>
</evidence>
<sequence>MRTIVQSCFSIFGNCDTKIANVCYAGNIFLRRVSMARAGEAPMG</sequence>
<protein>
    <submittedName>
        <fullName evidence="1">Uncharacterized protein</fullName>
    </submittedName>
</protein>
<gene>
    <name evidence="1" type="ORF">BIFCAT_00093</name>
</gene>
<comment type="caution">
    <text evidence="1">The sequence shown here is derived from an EMBL/GenBank/DDBJ whole genome shotgun (WGS) entry which is preliminary data.</text>
</comment>
<organism evidence="1 2">
    <name type="scientific">Bifidobacterium catenulatum DSM 16992 = JCM 1194 = LMG 11043</name>
    <dbReference type="NCBI Taxonomy" id="566552"/>
    <lineage>
        <taxon>Bacteria</taxon>
        <taxon>Bacillati</taxon>
        <taxon>Actinomycetota</taxon>
        <taxon>Actinomycetes</taxon>
        <taxon>Bifidobacteriales</taxon>
        <taxon>Bifidobacteriaceae</taxon>
        <taxon>Bifidobacterium</taxon>
    </lineage>
</organism>
<dbReference type="Proteomes" id="UP000003882">
    <property type="component" value="Unassembled WGS sequence"/>
</dbReference>
<proteinExistence type="predicted"/>
<accession>B6XS87</accession>
<name>B6XS87_9BIFI</name>